<dbReference type="RefSeq" id="WP_237380345.1">
    <property type="nucleotide sequence ID" value="NZ_CP071793.1"/>
</dbReference>
<feature type="domain" description="CRISPR type III-associated protein" evidence="3">
    <location>
        <begin position="345"/>
        <end position="565"/>
    </location>
</feature>
<dbReference type="Proteomes" id="UP000663929">
    <property type="component" value="Chromosome"/>
</dbReference>
<proteinExistence type="predicted"/>
<evidence type="ECO:0000256" key="1">
    <source>
        <dbReference type="ARBA" id="ARBA00023118"/>
    </source>
</evidence>
<dbReference type="KEGG" id="scor:J3U87_33545"/>
<protein>
    <recommendedName>
        <fullName evidence="3">CRISPR type III-associated protein domain-containing protein</fullName>
    </recommendedName>
</protein>
<dbReference type="CDD" id="cd09726">
    <property type="entry name" value="RAMP_I_III"/>
    <property type="match status" value="1"/>
</dbReference>
<dbReference type="InterPro" id="IPR052216">
    <property type="entry name" value="CRISPR_Csm3_endoribonuclease"/>
</dbReference>
<feature type="region of interest" description="Disordered" evidence="2">
    <location>
        <begin position="489"/>
        <end position="510"/>
    </location>
</feature>
<dbReference type="Pfam" id="PF03787">
    <property type="entry name" value="RAMPs"/>
    <property type="match status" value="2"/>
</dbReference>
<feature type="domain" description="CRISPR type III-associated protein" evidence="3">
    <location>
        <begin position="29"/>
        <end position="235"/>
    </location>
</feature>
<evidence type="ECO:0000259" key="3">
    <source>
        <dbReference type="Pfam" id="PF03787"/>
    </source>
</evidence>
<dbReference type="PANTHER" id="PTHR35579:SF6">
    <property type="entry name" value="DUF324 DOMAIN-CONTAINING PROTEIN"/>
    <property type="match status" value="1"/>
</dbReference>
<dbReference type="InterPro" id="IPR005537">
    <property type="entry name" value="RAMP_III_fam"/>
</dbReference>
<sequence>MDKHRSRDITDPPTDRLACHFLYLARLVLQTEAPLSIGQGDPGPFDNDLVRDANGLPAIPGSSFAGVLRHAFRRRLASSGLAPVDTEITEGEQAQVPVSDTEDATTFLFGGTGEQELHSRVAVSWGCIHDSHDRPVEGLLLSDDRRRLFEDPLLRDALQAAPILRDHVAIDHRGVAANSAKFQRASLTKGHRFSIEISMWSDRSEDPHWRALLHLLESPGFRLGGATRRGLGALKVVRRHQRMFDMTSPRDFDDFAALSPSLADTTGLVSVDADSAEAAHASHEEVMASQTDGIGVELELTPVDTFLFGGGSAAINPNWDNDAKMKPIRETMVSWHEGSGSIGETYCLIPASSVKGALRHRTAYHYHALRGIYADCASDPLTTYASDPREALGLARADSPKAVPAAYQTRHNPAVFALFGSAPLENREAVATSDESDPEPDGWTRPGLVLIEDKHLSKDRVTPLLLRHNSIDRFTGGVRRHVLFGEEVATLSPPGSEGPARQGSKKKGPVRAVEPIRLAMRVLQPDDPALRPREVRQAFNRALVDLAEERLALGAGGNRGHGYFRGRVIWEDGGTWVNGEPQGGHHES</sequence>
<evidence type="ECO:0000256" key="2">
    <source>
        <dbReference type="SAM" id="MobiDB-lite"/>
    </source>
</evidence>
<dbReference type="GO" id="GO:0051607">
    <property type="term" value="P:defense response to virus"/>
    <property type="evidence" value="ECO:0007669"/>
    <property type="project" value="UniProtKB-KW"/>
</dbReference>
<reference evidence="4" key="1">
    <citation type="submission" date="2021-03" db="EMBL/GenBank/DDBJ databases">
        <title>Acanthopleuribacteraceae sp. M133.</title>
        <authorList>
            <person name="Wang G."/>
        </authorList>
    </citation>
    <scope>NUCLEOTIDE SEQUENCE</scope>
    <source>
        <strain evidence="4">M133</strain>
    </source>
</reference>
<dbReference type="EMBL" id="CP071793">
    <property type="protein sequence ID" value="QTD50535.1"/>
    <property type="molecule type" value="Genomic_DNA"/>
</dbReference>
<keyword evidence="1" id="KW-0051">Antiviral defense</keyword>
<dbReference type="PANTHER" id="PTHR35579">
    <property type="entry name" value="CRISPR SYSTEM CMS ENDORIBONUCLEASE CSM3"/>
    <property type="match status" value="1"/>
</dbReference>
<accession>A0A8A4TVH8</accession>
<gene>
    <name evidence="4" type="ORF">J3U87_33545</name>
</gene>
<keyword evidence="5" id="KW-1185">Reference proteome</keyword>
<organism evidence="4 5">
    <name type="scientific">Sulfidibacter corallicola</name>
    <dbReference type="NCBI Taxonomy" id="2818388"/>
    <lineage>
        <taxon>Bacteria</taxon>
        <taxon>Pseudomonadati</taxon>
        <taxon>Acidobacteriota</taxon>
        <taxon>Holophagae</taxon>
        <taxon>Acanthopleuribacterales</taxon>
        <taxon>Acanthopleuribacteraceae</taxon>
        <taxon>Sulfidibacter</taxon>
    </lineage>
</organism>
<evidence type="ECO:0000313" key="5">
    <source>
        <dbReference type="Proteomes" id="UP000663929"/>
    </source>
</evidence>
<evidence type="ECO:0000313" key="4">
    <source>
        <dbReference type="EMBL" id="QTD50535.1"/>
    </source>
</evidence>
<dbReference type="AlphaFoldDB" id="A0A8A4TVH8"/>
<name>A0A8A4TVH8_SULCO</name>